<feature type="non-terminal residue" evidence="2">
    <location>
        <position position="1"/>
    </location>
</feature>
<name>A0ABN9RDR5_9DINO</name>
<evidence type="ECO:0000256" key="1">
    <source>
        <dbReference type="SAM" id="MobiDB-lite"/>
    </source>
</evidence>
<feature type="compositionally biased region" description="Basic and acidic residues" evidence="1">
    <location>
        <begin position="120"/>
        <end position="131"/>
    </location>
</feature>
<proteinExistence type="predicted"/>
<feature type="compositionally biased region" description="Basic and acidic residues" evidence="1">
    <location>
        <begin position="204"/>
        <end position="219"/>
    </location>
</feature>
<comment type="caution">
    <text evidence="2">The sequence shown here is derived from an EMBL/GenBank/DDBJ whole genome shotgun (WGS) entry which is preliminary data.</text>
</comment>
<dbReference type="Proteomes" id="UP001189429">
    <property type="component" value="Unassembled WGS sequence"/>
</dbReference>
<dbReference type="EMBL" id="CAUYUJ010006362">
    <property type="protein sequence ID" value="CAK0817124.1"/>
    <property type="molecule type" value="Genomic_DNA"/>
</dbReference>
<keyword evidence="3" id="KW-1185">Reference proteome</keyword>
<feature type="region of interest" description="Disordered" evidence="1">
    <location>
        <begin position="1"/>
        <end position="68"/>
    </location>
</feature>
<feature type="compositionally biased region" description="Basic residues" evidence="1">
    <location>
        <begin position="100"/>
        <end position="116"/>
    </location>
</feature>
<organism evidence="2 3">
    <name type="scientific">Prorocentrum cordatum</name>
    <dbReference type="NCBI Taxonomy" id="2364126"/>
    <lineage>
        <taxon>Eukaryota</taxon>
        <taxon>Sar</taxon>
        <taxon>Alveolata</taxon>
        <taxon>Dinophyceae</taxon>
        <taxon>Prorocentrales</taxon>
        <taxon>Prorocentraceae</taxon>
        <taxon>Prorocentrum</taxon>
    </lineage>
</organism>
<sequence length="284" mass="30664">HRDVLPGGPGSADRRPRRRGPEGGRWRAQPADRGADEVQAVQGHRDGAAGGRAIRFQDGGHQRGRLPRVAPAVRRLDAGARAVQEGQPLHGRHLRLPHVRARQRRQGADRGHRRLFWRPAGEHEDQGRRQAEPAAGGGRAAARLRGDPGREHLRGQPDERGRAEHQGGPAPRRGGHQPPRAARRVRGVLPGAPRQASGLGRLRRHEDGGRRAAAGERRAPVGHRPGRGAGGGSPLLSVSCAPPRARWQTRGAVVSPFMVRLQLRLLRPARPPSSSPSLPLLSSS</sequence>
<feature type="compositionally biased region" description="Basic and acidic residues" evidence="1">
    <location>
        <begin position="144"/>
        <end position="165"/>
    </location>
</feature>
<feature type="region of interest" description="Disordered" evidence="1">
    <location>
        <begin position="100"/>
        <end position="240"/>
    </location>
</feature>
<evidence type="ECO:0000313" key="2">
    <source>
        <dbReference type="EMBL" id="CAK0817124.1"/>
    </source>
</evidence>
<protein>
    <submittedName>
        <fullName evidence="2">Uncharacterized protein</fullName>
    </submittedName>
</protein>
<accession>A0ABN9RDR5</accession>
<reference evidence="2" key="1">
    <citation type="submission" date="2023-10" db="EMBL/GenBank/DDBJ databases">
        <authorList>
            <person name="Chen Y."/>
            <person name="Shah S."/>
            <person name="Dougan E. K."/>
            <person name="Thang M."/>
            <person name="Chan C."/>
        </authorList>
    </citation>
    <scope>NUCLEOTIDE SEQUENCE [LARGE SCALE GENOMIC DNA]</scope>
</reference>
<feature type="non-terminal residue" evidence="2">
    <location>
        <position position="284"/>
    </location>
</feature>
<gene>
    <name evidence="2" type="ORF">PCOR1329_LOCUS19815</name>
</gene>
<evidence type="ECO:0000313" key="3">
    <source>
        <dbReference type="Proteomes" id="UP001189429"/>
    </source>
</evidence>